<comment type="similarity">
    <text evidence="1 5">Belongs to the peptidase S8 family.</text>
</comment>
<dbReference type="GO" id="GO:0004252">
    <property type="term" value="F:serine-type endopeptidase activity"/>
    <property type="evidence" value="ECO:0007669"/>
    <property type="project" value="UniProtKB-UniRule"/>
</dbReference>
<dbReference type="PANTHER" id="PTHR43806">
    <property type="entry name" value="PEPTIDASE S8"/>
    <property type="match status" value="1"/>
</dbReference>
<dbReference type="AlphaFoldDB" id="A0A919V4B6"/>
<evidence type="ECO:0000259" key="6">
    <source>
        <dbReference type="Pfam" id="PF00082"/>
    </source>
</evidence>
<accession>A0A919V4B6</accession>
<dbReference type="PRINTS" id="PR00723">
    <property type="entry name" value="SUBTILISIN"/>
</dbReference>
<dbReference type="PANTHER" id="PTHR43806:SF11">
    <property type="entry name" value="CEREVISIN-RELATED"/>
    <property type="match status" value="1"/>
</dbReference>
<feature type="active site" description="Charge relay system" evidence="5">
    <location>
        <position position="114"/>
    </location>
</feature>
<feature type="domain" description="Peptidase S8/S53" evidence="6">
    <location>
        <begin position="105"/>
        <end position="319"/>
    </location>
</feature>
<dbReference type="CDD" id="cd00306">
    <property type="entry name" value="Peptidases_S8_S53"/>
    <property type="match status" value="1"/>
</dbReference>
<dbReference type="InterPro" id="IPR036852">
    <property type="entry name" value="Peptidase_S8/S53_dom_sf"/>
</dbReference>
<dbReference type="RefSeq" id="WP_204023939.1">
    <property type="nucleotide sequence ID" value="NZ_BOOW01000012.1"/>
</dbReference>
<dbReference type="PROSITE" id="PS51892">
    <property type="entry name" value="SUBTILASE"/>
    <property type="match status" value="1"/>
</dbReference>
<reference evidence="7" key="1">
    <citation type="submission" date="2021-01" db="EMBL/GenBank/DDBJ databases">
        <title>Whole genome shotgun sequence of Sinosporangium siamense NBRC 109515.</title>
        <authorList>
            <person name="Komaki H."/>
            <person name="Tamura T."/>
        </authorList>
    </citation>
    <scope>NUCLEOTIDE SEQUENCE</scope>
    <source>
        <strain evidence="7">NBRC 109515</strain>
    </source>
</reference>
<keyword evidence="2 5" id="KW-0645">Protease</keyword>
<dbReference type="InterPro" id="IPR050131">
    <property type="entry name" value="Peptidase_S8_subtilisin-like"/>
</dbReference>
<dbReference type="GO" id="GO:0006508">
    <property type="term" value="P:proteolysis"/>
    <property type="evidence" value="ECO:0007669"/>
    <property type="project" value="UniProtKB-KW"/>
</dbReference>
<evidence type="ECO:0000256" key="5">
    <source>
        <dbReference type="PROSITE-ProRule" id="PRU01240"/>
    </source>
</evidence>
<gene>
    <name evidence="7" type="ORF">Ssi02_20160</name>
</gene>
<dbReference type="SUPFAM" id="SSF52743">
    <property type="entry name" value="Subtilisin-like"/>
    <property type="match status" value="1"/>
</dbReference>
<keyword evidence="3 5" id="KW-0378">Hydrolase</keyword>
<evidence type="ECO:0000256" key="4">
    <source>
        <dbReference type="ARBA" id="ARBA00022825"/>
    </source>
</evidence>
<dbReference type="InterPro" id="IPR015500">
    <property type="entry name" value="Peptidase_S8_subtilisin-rel"/>
</dbReference>
<name>A0A919V4B6_9ACTN</name>
<dbReference type="Pfam" id="PF00082">
    <property type="entry name" value="Peptidase_S8"/>
    <property type="match status" value="1"/>
</dbReference>
<comment type="caution">
    <text evidence="7">The sequence shown here is derived from an EMBL/GenBank/DDBJ whole genome shotgun (WGS) entry which is preliminary data.</text>
</comment>
<feature type="active site" description="Charge relay system" evidence="5">
    <location>
        <position position="305"/>
    </location>
</feature>
<protein>
    <submittedName>
        <fullName evidence="7">Serine protease</fullName>
    </submittedName>
</protein>
<evidence type="ECO:0000313" key="7">
    <source>
        <dbReference type="EMBL" id="GII91785.1"/>
    </source>
</evidence>
<evidence type="ECO:0000256" key="1">
    <source>
        <dbReference type="ARBA" id="ARBA00011073"/>
    </source>
</evidence>
<keyword evidence="4 5" id="KW-0720">Serine protease</keyword>
<sequence length="351" mass="37346">MHRDIRHVEHIPGSPTLIRTGQLIGDRRSLQVTERWVETASEADGFVRMRLSPGVDVCDLAATLSDQGHRVSPNHVLVGQPLFWGGPAGRPFPTDPIPPPSREPGEGTSVCLLDTGLAPHPWWERTSWCPADLGDIEEVADADGDGELDPQAGHGTFIAGLLVRRAPGVQLRVSRLLSSDGVADEAALLHALARMRDNPPQVVNLSLGGHTYDDRPPVLLAEAVDALPGTVVVACAGNTAGRRPFWPAALPSVVAVGAVGTAEQERAPFSAFGPWVDACAQGEWLASSYLKWGEFDGYARWSGTSFATALVTGAIADAARTMPAREAAAHVLDPHRSRQIPELGVLVPASR</sequence>
<evidence type="ECO:0000313" key="8">
    <source>
        <dbReference type="Proteomes" id="UP000606172"/>
    </source>
</evidence>
<dbReference type="Proteomes" id="UP000606172">
    <property type="component" value="Unassembled WGS sequence"/>
</dbReference>
<evidence type="ECO:0000256" key="2">
    <source>
        <dbReference type="ARBA" id="ARBA00022670"/>
    </source>
</evidence>
<dbReference type="GO" id="GO:0005615">
    <property type="term" value="C:extracellular space"/>
    <property type="evidence" value="ECO:0007669"/>
    <property type="project" value="TreeGrafter"/>
</dbReference>
<proteinExistence type="inferred from homology"/>
<dbReference type="EMBL" id="BOOW01000012">
    <property type="protein sequence ID" value="GII91785.1"/>
    <property type="molecule type" value="Genomic_DNA"/>
</dbReference>
<organism evidence="7 8">
    <name type="scientific">Sinosporangium siamense</name>
    <dbReference type="NCBI Taxonomy" id="1367973"/>
    <lineage>
        <taxon>Bacteria</taxon>
        <taxon>Bacillati</taxon>
        <taxon>Actinomycetota</taxon>
        <taxon>Actinomycetes</taxon>
        <taxon>Streptosporangiales</taxon>
        <taxon>Streptosporangiaceae</taxon>
        <taxon>Sinosporangium</taxon>
    </lineage>
</organism>
<keyword evidence="8" id="KW-1185">Reference proteome</keyword>
<dbReference type="Gene3D" id="3.40.50.200">
    <property type="entry name" value="Peptidase S8/S53 domain"/>
    <property type="match status" value="1"/>
</dbReference>
<evidence type="ECO:0000256" key="3">
    <source>
        <dbReference type="ARBA" id="ARBA00022801"/>
    </source>
</evidence>
<feature type="active site" description="Charge relay system" evidence="5">
    <location>
        <position position="154"/>
    </location>
</feature>
<dbReference type="InterPro" id="IPR000209">
    <property type="entry name" value="Peptidase_S8/S53_dom"/>
</dbReference>